<dbReference type="GO" id="GO:0019563">
    <property type="term" value="P:glycerol catabolic process"/>
    <property type="evidence" value="ECO:0007669"/>
    <property type="project" value="TreeGrafter"/>
</dbReference>
<dbReference type="PROSITE" id="PS51440">
    <property type="entry name" value="TIM_2"/>
    <property type="match status" value="1"/>
</dbReference>
<evidence type="ECO:0000256" key="10">
    <source>
        <dbReference type="RuleBase" id="RU363013"/>
    </source>
</evidence>
<evidence type="ECO:0000256" key="6">
    <source>
        <dbReference type="ARBA" id="ARBA00022490"/>
    </source>
</evidence>
<keyword evidence="7 9" id="KW-0324">Glycolysis</keyword>
<dbReference type="CDD" id="cd00311">
    <property type="entry name" value="TIM"/>
    <property type="match status" value="1"/>
</dbReference>
<dbReference type="AlphaFoldDB" id="A0A6B1DVQ1"/>
<evidence type="ECO:0000256" key="3">
    <source>
        <dbReference type="ARBA" id="ARBA00011940"/>
    </source>
</evidence>
<evidence type="ECO:0000256" key="8">
    <source>
        <dbReference type="ARBA" id="ARBA00023235"/>
    </source>
</evidence>
<feature type="active site" description="Proton acceptor" evidence="9">
    <location>
        <position position="167"/>
    </location>
</feature>
<proteinExistence type="inferred from homology"/>
<dbReference type="EMBL" id="VXPY01000087">
    <property type="protein sequence ID" value="MYD91116.1"/>
    <property type="molecule type" value="Genomic_DNA"/>
</dbReference>
<dbReference type="GO" id="GO:0004807">
    <property type="term" value="F:triose-phosphate isomerase activity"/>
    <property type="evidence" value="ECO:0007669"/>
    <property type="project" value="UniProtKB-UniRule"/>
</dbReference>
<feature type="binding site" evidence="9">
    <location>
        <begin position="235"/>
        <end position="236"/>
    </location>
    <ligand>
        <name>substrate</name>
    </ligand>
</feature>
<organism evidence="11">
    <name type="scientific">Caldilineaceae bacterium SB0662_bin_9</name>
    <dbReference type="NCBI Taxonomy" id="2605258"/>
    <lineage>
        <taxon>Bacteria</taxon>
        <taxon>Bacillati</taxon>
        <taxon>Chloroflexota</taxon>
        <taxon>Caldilineae</taxon>
        <taxon>Caldilineales</taxon>
        <taxon>Caldilineaceae</taxon>
    </lineage>
</organism>
<evidence type="ECO:0000256" key="5">
    <source>
        <dbReference type="ARBA" id="ARBA00022432"/>
    </source>
</evidence>
<comment type="pathway">
    <text evidence="1 9 10">Carbohydrate degradation; glycolysis; D-glyceraldehyde 3-phosphate from glycerone phosphate: step 1/1.</text>
</comment>
<dbReference type="HAMAP" id="MF_00147_B">
    <property type="entry name" value="TIM_B"/>
    <property type="match status" value="1"/>
</dbReference>
<keyword evidence="6 9" id="KW-0963">Cytoplasm</keyword>
<dbReference type="GO" id="GO:0006094">
    <property type="term" value="P:gluconeogenesis"/>
    <property type="evidence" value="ECO:0007669"/>
    <property type="project" value="UniProtKB-UniRule"/>
</dbReference>
<dbReference type="InterPro" id="IPR035990">
    <property type="entry name" value="TIM_sf"/>
</dbReference>
<protein>
    <recommendedName>
        <fullName evidence="4 9">Triosephosphate isomerase</fullName>
        <shortName evidence="9">TIM</shortName>
        <shortName evidence="9">TPI</shortName>
        <ecNumber evidence="3 9">5.3.1.1</ecNumber>
    </recommendedName>
    <alternativeName>
        <fullName evidence="9">Triose-phosphate isomerase</fullName>
    </alternativeName>
</protein>
<dbReference type="Gene3D" id="3.20.20.70">
    <property type="entry name" value="Aldolase class I"/>
    <property type="match status" value="1"/>
</dbReference>
<comment type="catalytic activity">
    <reaction evidence="9 10">
        <text>D-glyceraldehyde 3-phosphate = dihydroxyacetone phosphate</text>
        <dbReference type="Rhea" id="RHEA:18585"/>
        <dbReference type="ChEBI" id="CHEBI:57642"/>
        <dbReference type="ChEBI" id="CHEBI:59776"/>
        <dbReference type="EC" id="5.3.1.1"/>
    </reaction>
</comment>
<comment type="caution">
    <text evidence="11">The sequence shown here is derived from an EMBL/GenBank/DDBJ whole genome shotgun (WGS) entry which is preliminary data.</text>
</comment>
<dbReference type="NCBIfam" id="TIGR00419">
    <property type="entry name" value="tim"/>
    <property type="match status" value="1"/>
</dbReference>
<keyword evidence="8 9" id="KW-0413">Isomerase</keyword>
<reference evidence="11" key="1">
    <citation type="submission" date="2019-09" db="EMBL/GenBank/DDBJ databases">
        <title>Characterisation of the sponge microbiome using genome-centric metagenomics.</title>
        <authorList>
            <person name="Engelberts J.P."/>
            <person name="Robbins S.J."/>
            <person name="De Goeij J.M."/>
            <person name="Aranda M."/>
            <person name="Bell S.C."/>
            <person name="Webster N.S."/>
        </authorList>
    </citation>
    <scope>NUCLEOTIDE SEQUENCE</scope>
    <source>
        <strain evidence="11">SB0662_bin_9</strain>
    </source>
</reference>
<sequence>MSRVPIMAGNWKMNLGPADAAVLARDILQETGQVTTVEQILCPPFVSLHAVNDAVRGSVLRVGAQNAHAEPEGAFTGEVSAPMLTGLADYVILGHSERRQFCHETDDEVNAKLHAVLEAGLVPIVCVGESLEENQAGQTREVVTRQVQGALANVTGMDAGRLVIAYEPVWAIGSGLAATPDVAEEVCGEIIRILLADLYDGTVAETTRILYGGSTNPGNIASYMESPDIDGALIGGSALKSDTYTAMVRLTAGA</sequence>
<feature type="binding site" evidence="9">
    <location>
        <position position="214"/>
    </location>
    <ligand>
        <name>substrate</name>
    </ligand>
</feature>
<comment type="similarity">
    <text evidence="2 9 10">Belongs to the triosephosphate isomerase family.</text>
</comment>
<evidence type="ECO:0000256" key="4">
    <source>
        <dbReference type="ARBA" id="ARBA00019397"/>
    </source>
</evidence>
<feature type="active site" description="Electrophile" evidence="9">
    <location>
        <position position="95"/>
    </location>
</feature>
<keyword evidence="5 9" id="KW-0312">Gluconeogenesis</keyword>
<dbReference type="GO" id="GO:0046166">
    <property type="term" value="P:glyceraldehyde-3-phosphate biosynthetic process"/>
    <property type="evidence" value="ECO:0007669"/>
    <property type="project" value="TreeGrafter"/>
</dbReference>
<feature type="binding site" evidence="9">
    <location>
        <position position="173"/>
    </location>
    <ligand>
        <name>substrate</name>
    </ligand>
</feature>
<evidence type="ECO:0000256" key="9">
    <source>
        <dbReference type="HAMAP-Rule" id="MF_00147"/>
    </source>
</evidence>
<comment type="function">
    <text evidence="9">Involved in the gluconeogenesis. Catalyzes stereospecifically the conversion of dihydroxyacetone phosphate (DHAP) to D-glyceraldehyde-3-phosphate (G3P).</text>
</comment>
<dbReference type="PANTHER" id="PTHR21139:SF42">
    <property type="entry name" value="TRIOSEPHOSPHATE ISOMERASE"/>
    <property type="match status" value="1"/>
</dbReference>
<evidence type="ECO:0000256" key="7">
    <source>
        <dbReference type="ARBA" id="ARBA00023152"/>
    </source>
</evidence>
<dbReference type="InterPro" id="IPR013785">
    <property type="entry name" value="Aldolase_TIM"/>
</dbReference>
<dbReference type="PROSITE" id="PS00171">
    <property type="entry name" value="TIM_1"/>
    <property type="match status" value="1"/>
</dbReference>
<dbReference type="GO" id="GO:0005829">
    <property type="term" value="C:cytosol"/>
    <property type="evidence" value="ECO:0007669"/>
    <property type="project" value="TreeGrafter"/>
</dbReference>
<evidence type="ECO:0000256" key="2">
    <source>
        <dbReference type="ARBA" id="ARBA00007422"/>
    </source>
</evidence>
<dbReference type="FunFam" id="3.20.20.70:FF:000016">
    <property type="entry name" value="Triosephosphate isomerase"/>
    <property type="match status" value="1"/>
</dbReference>
<gene>
    <name evidence="9" type="primary">tpiA</name>
    <name evidence="11" type="ORF">F4Y08_12400</name>
</gene>
<dbReference type="SUPFAM" id="SSF51351">
    <property type="entry name" value="Triosephosphate isomerase (TIM)"/>
    <property type="match status" value="1"/>
</dbReference>
<dbReference type="InterPro" id="IPR000652">
    <property type="entry name" value="Triosephosphate_isomerase"/>
</dbReference>
<dbReference type="PANTHER" id="PTHR21139">
    <property type="entry name" value="TRIOSEPHOSPHATE ISOMERASE"/>
    <property type="match status" value="1"/>
</dbReference>
<dbReference type="InterPro" id="IPR022896">
    <property type="entry name" value="TrioseP_Isoase_bac/euk"/>
</dbReference>
<dbReference type="GO" id="GO:0006096">
    <property type="term" value="P:glycolytic process"/>
    <property type="evidence" value="ECO:0007669"/>
    <property type="project" value="UniProtKB-UniRule"/>
</dbReference>
<feature type="binding site" evidence="9">
    <location>
        <begin position="10"/>
        <end position="12"/>
    </location>
    <ligand>
        <name>substrate</name>
    </ligand>
</feature>
<evidence type="ECO:0000256" key="1">
    <source>
        <dbReference type="ARBA" id="ARBA00004680"/>
    </source>
</evidence>
<dbReference type="EC" id="5.3.1.1" evidence="3 9"/>
<accession>A0A6B1DVQ1</accession>
<dbReference type="InterPro" id="IPR020861">
    <property type="entry name" value="Triosephosphate_isomerase_AS"/>
</dbReference>
<name>A0A6B1DVQ1_9CHLR</name>
<dbReference type="UniPathway" id="UPA00109">
    <property type="reaction ID" value="UER00189"/>
</dbReference>
<dbReference type="Pfam" id="PF00121">
    <property type="entry name" value="TIM"/>
    <property type="match status" value="1"/>
</dbReference>
<evidence type="ECO:0000313" key="11">
    <source>
        <dbReference type="EMBL" id="MYD91116.1"/>
    </source>
</evidence>
<comment type="pathway">
    <text evidence="9 10">Carbohydrate biosynthesis; gluconeogenesis.</text>
</comment>
<comment type="subunit">
    <text evidence="9 10">Homodimer.</text>
</comment>
<dbReference type="UniPathway" id="UPA00138"/>
<comment type="subcellular location">
    <subcellularLocation>
        <location evidence="9 10">Cytoplasm</location>
    </subcellularLocation>
</comment>